<keyword evidence="4" id="KW-0813">Transport</keyword>
<evidence type="ECO:0000256" key="3">
    <source>
        <dbReference type="ARBA" id="ARBA00020978"/>
    </source>
</evidence>
<dbReference type="eggNOG" id="KOG2033">
    <property type="taxonomic scope" value="Eukaryota"/>
</dbReference>
<gene>
    <name evidence="9" type="ORF">PHSY_004059</name>
</gene>
<keyword evidence="7" id="KW-0472">Membrane</keyword>
<dbReference type="PANTHER" id="PTHR31658:SF0">
    <property type="entry name" value="CONSERVED OLIGOMERIC GOLGI COMPLEX SUBUNIT 1"/>
    <property type="match status" value="1"/>
</dbReference>
<sequence length="1035" mass="111465">MSATSRQQPEAGGSAGADAGSAPTTPARHGRARHARTHASLTSSIASTSTDVSAPLNGLPRRPSVPSEASRMFQTTGFDPFGTEPDSLFSSLTVKEVEAYERAVRATAHGKAEELRSLVGQRYEDLLGTANTIIDMAGSSEQLSRRLHELSDGVRMAAVSRDKVQSPKRSHRRKSFLPAQHLVDESETADASSLHREAIYVLGASLRLIMDTPEYVWKSIEKGKTLQASWAFMLARATWTDMVDSASRSGSSALATGDNIGTDSVLEAVSLLEVNVKKAFPFIEKQWQTMIPMRKQIVHRAVSLLSDAQIESMAVVDQLAALVLLDGTKFDQAFRLLLSQRLTAMRRMLQRTSPPHHRGSGRSSAMPSKKQAADKSSDSKSNDKGRAAARAAETIVELVTLFARTLQHAVQVFVLPPKRETSSSPSTPLLLDLLQSVTDPANSAAATLAVGSPTSDRSFLLSQPSLTGESPASRQDAASLRAQRRRSSYGLPMTEDTAQTGAKAQPEPGVQTAHSRPLRVSTASVVEALPSGRILSRLLPSSSWAFAPHLDLEAKEPHSPAHFLTELSSWSTKARETIIGSSESASPATLHFLLSDLSDVSELALVRSSLRVALHRARRIVARKLAGSLSSTDERRREAMSTIHCELDRLEESIDKTLQGRLLSLIERTLKDAAQSLLKEAEKIVFALNSGMVSRVDSQSRVEAPLDDLFHPIEADDRASLKEVANPSASSRAYAATLQDDVCGRSKQIDRLVSMYEGPLATLSQELQSYRAELGSDARFVGALASIDAKYDSVLAASRVELETGFKKLLEQESSSSSERTGESVDHQVGVLESTSLVMRIIAVLSVRTSSGNKIREPVKAALERFWLPQLEQRISSALKSGNPVNAKLQDTAKSSVSTPLLCALAILAESIVQLGPALAGPELALQVRGILEWISNNETTSASDSEQIRELLTADATTLSKHIAADAGLRRIRLALAPLVLALATTAVEPQTVEGEAVPAALTPAEPASAIGDVKPILSVSRKKMDRFSSLPVR</sequence>
<feature type="compositionally biased region" description="Basic and acidic residues" evidence="8">
    <location>
        <begin position="371"/>
        <end position="386"/>
    </location>
</feature>
<feature type="region of interest" description="Disordered" evidence="8">
    <location>
        <begin position="448"/>
        <end position="516"/>
    </location>
</feature>
<organism evidence="9 10">
    <name type="scientific">Pseudozyma hubeiensis (strain SY62)</name>
    <name type="common">Yeast</name>
    <dbReference type="NCBI Taxonomy" id="1305764"/>
    <lineage>
        <taxon>Eukaryota</taxon>
        <taxon>Fungi</taxon>
        <taxon>Dikarya</taxon>
        <taxon>Basidiomycota</taxon>
        <taxon>Ustilaginomycotina</taxon>
        <taxon>Ustilaginomycetes</taxon>
        <taxon>Ustilaginales</taxon>
        <taxon>Ustilaginaceae</taxon>
        <taxon>Pseudozyma</taxon>
    </lineage>
</organism>
<evidence type="ECO:0000256" key="7">
    <source>
        <dbReference type="ARBA" id="ARBA00023136"/>
    </source>
</evidence>
<dbReference type="RefSeq" id="XP_012190066.1">
    <property type="nucleotide sequence ID" value="XM_012334676.1"/>
</dbReference>
<feature type="region of interest" description="Disordered" evidence="8">
    <location>
        <begin position="1"/>
        <end position="67"/>
    </location>
</feature>
<dbReference type="GO" id="GO:0000139">
    <property type="term" value="C:Golgi membrane"/>
    <property type="evidence" value="ECO:0007669"/>
    <property type="project" value="UniProtKB-SubCell"/>
</dbReference>
<dbReference type="OrthoDB" id="46189at2759"/>
<comment type="subcellular location">
    <subcellularLocation>
        <location evidence="1">Golgi apparatus membrane</location>
        <topology evidence="1">Peripheral membrane protein</topology>
    </subcellularLocation>
</comment>
<dbReference type="AlphaFoldDB" id="R9P590"/>
<dbReference type="GO" id="GO:0006891">
    <property type="term" value="P:intra-Golgi vesicle-mediated transport"/>
    <property type="evidence" value="ECO:0007669"/>
    <property type="project" value="InterPro"/>
</dbReference>
<dbReference type="Proteomes" id="UP000014071">
    <property type="component" value="Unassembled WGS sequence"/>
</dbReference>
<dbReference type="GeneID" id="24109345"/>
<evidence type="ECO:0000256" key="6">
    <source>
        <dbReference type="ARBA" id="ARBA00023034"/>
    </source>
</evidence>
<dbReference type="Pfam" id="PF08700">
    <property type="entry name" value="VPS51_Exo84_N"/>
    <property type="match status" value="1"/>
</dbReference>
<dbReference type="GO" id="GO:0017119">
    <property type="term" value="C:Golgi transport complex"/>
    <property type="evidence" value="ECO:0007669"/>
    <property type="project" value="InterPro"/>
</dbReference>
<accession>R9P590</accession>
<dbReference type="PANTHER" id="PTHR31658">
    <property type="entry name" value="CONSERVED OLIGOMERIC GOLGI COMPLEX SUBUNIT 1"/>
    <property type="match status" value="1"/>
</dbReference>
<dbReference type="HOGENOM" id="CLU_284424_0_0_1"/>
<dbReference type="InterPro" id="IPR033370">
    <property type="entry name" value="COG1"/>
</dbReference>
<feature type="compositionally biased region" description="Low complexity" evidence="8">
    <location>
        <begin position="16"/>
        <end position="27"/>
    </location>
</feature>
<protein>
    <recommendedName>
        <fullName evidence="3">Conserved oligomeric Golgi complex subunit 1</fullName>
    </recommendedName>
</protein>
<name>R9P590_PSEHS</name>
<proteinExistence type="inferred from homology"/>
<dbReference type="GO" id="GO:0015031">
    <property type="term" value="P:protein transport"/>
    <property type="evidence" value="ECO:0007669"/>
    <property type="project" value="UniProtKB-KW"/>
</dbReference>
<feature type="compositionally biased region" description="Basic residues" evidence="8">
    <location>
        <begin position="28"/>
        <end position="37"/>
    </location>
</feature>
<evidence type="ECO:0000256" key="4">
    <source>
        <dbReference type="ARBA" id="ARBA00022448"/>
    </source>
</evidence>
<keyword evidence="6" id="KW-0333">Golgi apparatus</keyword>
<feature type="region of interest" description="Disordered" evidence="8">
    <location>
        <begin position="351"/>
        <end position="386"/>
    </location>
</feature>
<dbReference type="STRING" id="1305764.R9P590"/>
<evidence type="ECO:0000256" key="1">
    <source>
        <dbReference type="ARBA" id="ARBA00004395"/>
    </source>
</evidence>
<keyword evidence="5" id="KW-0653">Protein transport</keyword>
<evidence type="ECO:0000256" key="5">
    <source>
        <dbReference type="ARBA" id="ARBA00022927"/>
    </source>
</evidence>
<evidence type="ECO:0000256" key="2">
    <source>
        <dbReference type="ARBA" id="ARBA00006653"/>
    </source>
</evidence>
<feature type="compositionally biased region" description="Low complexity" evidence="8">
    <location>
        <begin position="472"/>
        <end position="481"/>
    </location>
</feature>
<keyword evidence="10" id="KW-1185">Reference proteome</keyword>
<reference evidence="10" key="1">
    <citation type="journal article" date="2013" name="Genome Announc.">
        <title>Draft genome sequence of the basidiomycetous yeast-like fungus Pseudozyma hubeiensis SY62, which produces an abundant amount of the biosurfactant mannosylerythritol lipids.</title>
        <authorList>
            <person name="Konishi M."/>
            <person name="Hatada Y."/>
            <person name="Horiuchi J."/>
        </authorList>
    </citation>
    <scope>NUCLEOTIDE SEQUENCE [LARGE SCALE GENOMIC DNA]</scope>
    <source>
        <strain evidence="10">SY62</strain>
    </source>
</reference>
<evidence type="ECO:0000313" key="9">
    <source>
        <dbReference type="EMBL" id="GAC96479.1"/>
    </source>
</evidence>
<comment type="similarity">
    <text evidence="2">Belongs to the COG1 family.</text>
</comment>
<evidence type="ECO:0000313" key="10">
    <source>
        <dbReference type="Proteomes" id="UP000014071"/>
    </source>
</evidence>
<dbReference type="EMBL" id="DF238801">
    <property type="protein sequence ID" value="GAC96479.1"/>
    <property type="molecule type" value="Genomic_DNA"/>
</dbReference>
<feature type="compositionally biased region" description="Low complexity" evidence="8">
    <location>
        <begin position="38"/>
        <end position="50"/>
    </location>
</feature>
<evidence type="ECO:0000256" key="8">
    <source>
        <dbReference type="SAM" id="MobiDB-lite"/>
    </source>
</evidence>
<feature type="compositionally biased region" description="Polar residues" evidence="8">
    <location>
        <begin position="452"/>
        <end position="470"/>
    </location>
</feature>